<dbReference type="RefSeq" id="WP_073094460.1">
    <property type="nucleotide sequence ID" value="NZ_FRCY01000005.1"/>
</dbReference>
<dbReference type="PANTHER" id="PTHR43818:SF11">
    <property type="entry name" value="BCDNA.GH03377"/>
    <property type="match status" value="1"/>
</dbReference>
<evidence type="ECO:0000313" key="3">
    <source>
        <dbReference type="EMBL" id="SHN01575.1"/>
    </source>
</evidence>
<dbReference type="GO" id="GO:0016491">
    <property type="term" value="F:oxidoreductase activity"/>
    <property type="evidence" value="ECO:0007669"/>
    <property type="project" value="UniProtKB-KW"/>
</dbReference>
<evidence type="ECO:0000313" key="4">
    <source>
        <dbReference type="Proteomes" id="UP000184513"/>
    </source>
</evidence>
<dbReference type="AlphaFoldDB" id="A0A1M7NCX1"/>
<name>A0A1M7NCX1_9BACT</name>
<feature type="domain" description="Gfo/Idh/MocA-like oxidoreductase N-terminal" evidence="2">
    <location>
        <begin position="37"/>
        <end position="151"/>
    </location>
</feature>
<dbReference type="Gene3D" id="3.30.360.10">
    <property type="entry name" value="Dihydrodipicolinate Reductase, domain 2"/>
    <property type="match status" value="1"/>
</dbReference>
<sequence length="402" mass="45059">MKLDRRNFIMKSGLLAGSLGLGAFPSRGTKLNTEGKVRIGIVGGRFGATFQFHEHPNCRVEAVSDLRQDRRDHLMETYACRKSYPSLEQLLGDPKVDAVFLATPAPDHATHTIASLKAGKHVLCAVPLAMTVEECEQVKEAVLASGKNYMMAETSTYMQGTISARKFYQEGKFGEIFSAAAEYNHPGLEVLWFENGAPTWRHGLPPMHYPTHCTALLISVTGERLKQVSCVGWGDGEGLLRDNPYQNPFWNETAFFQTNRNHPFRVEVNWKGALRNAERGEWRGEKMSLYLPTGHADLATMVTAADQLGLDDAGFEHTRNRVEAYDFPQWWNTYMLPEPMRHNSGHDGSHTFITHEFISSILEERRAEVDIYEALAYTVPGIIAHQSALKGGDLLTIPDYDD</sequence>
<dbReference type="InterPro" id="IPR036291">
    <property type="entry name" value="NAD(P)-bd_dom_sf"/>
</dbReference>
<gene>
    <name evidence="3" type="ORF">SAMN04488057_105222</name>
</gene>
<keyword evidence="4" id="KW-1185">Reference proteome</keyword>
<dbReference type="InterPro" id="IPR000683">
    <property type="entry name" value="Gfo/Idh/MocA-like_OxRdtase_N"/>
</dbReference>
<dbReference type="InterPro" id="IPR050463">
    <property type="entry name" value="Gfo/Idh/MocA_oxidrdct_glycsds"/>
</dbReference>
<evidence type="ECO:0000256" key="1">
    <source>
        <dbReference type="ARBA" id="ARBA00023002"/>
    </source>
</evidence>
<dbReference type="GO" id="GO:0000166">
    <property type="term" value="F:nucleotide binding"/>
    <property type="evidence" value="ECO:0007669"/>
    <property type="project" value="InterPro"/>
</dbReference>
<accession>A0A1M7NCX1</accession>
<dbReference type="Pfam" id="PF01408">
    <property type="entry name" value="GFO_IDH_MocA"/>
    <property type="match status" value="1"/>
</dbReference>
<keyword evidence="1" id="KW-0560">Oxidoreductase</keyword>
<protein>
    <submittedName>
        <fullName evidence="3">Predicted dehydrogenase</fullName>
    </submittedName>
</protein>
<dbReference type="SUPFAM" id="SSF51735">
    <property type="entry name" value="NAD(P)-binding Rossmann-fold domains"/>
    <property type="match status" value="1"/>
</dbReference>
<organism evidence="3 4">
    <name type="scientific">Cyclobacterium lianum</name>
    <dbReference type="NCBI Taxonomy" id="388280"/>
    <lineage>
        <taxon>Bacteria</taxon>
        <taxon>Pseudomonadati</taxon>
        <taxon>Bacteroidota</taxon>
        <taxon>Cytophagia</taxon>
        <taxon>Cytophagales</taxon>
        <taxon>Cyclobacteriaceae</taxon>
        <taxon>Cyclobacterium</taxon>
    </lineage>
</organism>
<proteinExistence type="predicted"/>
<dbReference type="STRING" id="388280.SAMN04488057_105222"/>
<dbReference type="Gene3D" id="3.40.50.720">
    <property type="entry name" value="NAD(P)-binding Rossmann-like Domain"/>
    <property type="match status" value="1"/>
</dbReference>
<dbReference type="EMBL" id="FRCY01000005">
    <property type="protein sequence ID" value="SHN01575.1"/>
    <property type="molecule type" value="Genomic_DNA"/>
</dbReference>
<evidence type="ECO:0000259" key="2">
    <source>
        <dbReference type="Pfam" id="PF01408"/>
    </source>
</evidence>
<dbReference type="PANTHER" id="PTHR43818">
    <property type="entry name" value="BCDNA.GH03377"/>
    <property type="match status" value="1"/>
</dbReference>
<dbReference type="Proteomes" id="UP000184513">
    <property type="component" value="Unassembled WGS sequence"/>
</dbReference>
<reference evidence="3 4" key="1">
    <citation type="submission" date="2016-11" db="EMBL/GenBank/DDBJ databases">
        <authorList>
            <person name="Jaros S."/>
            <person name="Januszkiewicz K."/>
            <person name="Wedrychowicz H."/>
        </authorList>
    </citation>
    <scope>NUCLEOTIDE SEQUENCE [LARGE SCALE GENOMIC DNA]</scope>
    <source>
        <strain evidence="3 4">CGMCC 1.6102</strain>
    </source>
</reference>
<dbReference type="OrthoDB" id="726883at2"/>